<dbReference type="PANTHER" id="PTHR11806">
    <property type="entry name" value="GLUCOSE INHIBITED DIVISION PROTEIN A"/>
    <property type="match status" value="1"/>
</dbReference>
<evidence type="ECO:0000256" key="1">
    <source>
        <dbReference type="ARBA" id="ARBA00001974"/>
    </source>
</evidence>
<feature type="domain" description="tRNA uridine 5-carboxymethylaminomethyl modification enzyme C-terminal subdomain" evidence="13">
    <location>
        <begin position="545"/>
        <end position="616"/>
    </location>
</feature>
<accession>A0ABV7KUV3</accession>
<evidence type="ECO:0000256" key="4">
    <source>
        <dbReference type="ARBA" id="ARBA00020461"/>
    </source>
</evidence>
<keyword evidence="8 11" id="KW-0520">NAD</keyword>
<dbReference type="Gene3D" id="3.50.50.60">
    <property type="entry name" value="FAD/NAD(P)-binding domain"/>
    <property type="match status" value="2"/>
</dbReference>
<evidence type="ECO:0000256" key="7">
    <source>
        <dbReference type="ARBA" id="ARBA00022827"/>
    </source>
</evidence>
<keyword evidence="15" id="KW-1185">Reference proteome</keyword>
<dbReference type="PROSITE" id="PS01280">
    <property type="entry name" value="GIDA_1"/>
    <property type="match status" value="1"/>
</dbReference>
<dbReference type="InterPro" id="IPR026904">
    <property type="entry name" value="MnmG_C"/>
</dbReference>
<dbReference type="SMART" id="SM01228">
    <property type="entry name" value="GIDA_assoc_3"/>
    <property type="match status" value="1"/>
</dbReference>
<evidence type="ECO:0000256" key="12">
    <source>
        <dbReference type="SAM" id="MobiDB-lite"/>
    </source>
</evidence>
<reference evidence="15" key="1">
    <citation type="journal article" date="2019" name="Int. J. Syst. Evol. Microbiol.">
        <title>The Global Catalogue of Microorganisms (GCM) 10K type strain sequencing project: providing services to taxonomists for standard genome sequencing and annotation.</title>
        <authorList>
            <consortium name="The Broad Institute Genomics Platform"/>
            <consortium name="The Broad Institute Genome Sequencing Center for Infectious Disease"/>
            <person name="Wu L."/>
            <person name="Ma J."/>
        </authorList>
    </citation>
    <scope>NUCLEOTIDE SEQUENCE [LARGE SCALE GENOMIC DNA]</scope>
    <source>
        <strain evidence="15">KCTC 42964</strain>
    </source>
</reference>
<dbReference type="SUPFAM" id="SSF51905">
    <property type="entry name" value="FAD/NAD(P)-binding domain"/>
    <property type="match status" value="1"/>
</dbReference>
<dbReference type="InterPro" id="IPR020595">
    <property type="entry name" value="MnmG-rel_CS"/>
</dbReference>
<comment type="similarity">
    <text evidence="3 11">Belongs to the MnmG family.</text>
</comment>
<evidence type="ECO:0000313" key="14">
    <source>
        <dbReference type="EMBL" id="MFC3226158.1"/>
    </source>
</evidence>
<dbReference type="InterPro" id="IPR040131">
    <property type="entry name" value="MnmG_N"/>
</dbReference>
<dbReference type="InterPro" id="IPR049312">
    <property type="entry name" value="GIDA_C_N"/>
</dbReference>
<dbReference type="Gene3D" id="1.10.150.570">
    <property type="entry name" value="GidA associated domain, C-terminal subdomain"/>
    <property type="match status" value="1"/>
</dbReference>
<feature type="binding site" evidence="11">
    <location>
        <begin position="276"/>
        <end position="290"/>
    </location>
    <ligand>
        <name>NAD(+)</name>
        <dbReference type="ChEBI" id="CHEBI:57540"/>
    </ligand>
</feature>
<feature type="region of interest" description="Disordered" evidence="12">
    <location>
        <begin position="207"/>
        <end position="228"/>
    </location>
</feature>
<comment type="cofactor">
    <cofactor evidence="1 11">
        <name>FAD</name>
        <dbReference type="ChEBI" id="CHEBI:57692"/>
    </cofactor>
</comment>
<dbReference type="InterPro" id="IPR047001">
    <property type="entry name" value="MnmG_C_subdom"/>
</dbReference>
<protein>
    <recommendedName>
        <fullName evidence="4 11">tRNA uridine 5-carboxymethylaminomethyl modification enzyme MnmG</fullName>
    </recommendedName>
    <alternativeName>
        <fullName evidence="10 11">Glucose-inhibited division protein A</fullName>
    </alternativeName>
</protein>
<sequence length="631" mass="66583">MPNSQETKTSYDIIVVGAGHAGCEAAAAAARLGARTLLLTHRLDTIGAMSCNPAFGGLGKGHLIREIDALDGVMARAADAAGIQFRLLNRSKGPAVRGPRAQADRRLYRRAMRGLLARQAGLEIRTGAVEDLIVARGRVTGVVTAAGERLAAGRVVLTTGTFLSGMIHIGEERFPAGRMGEAPATGLSGTLARAGLALGRLKTGTPPRLDGRTIDWSPLERQPGDDPPEPFSTLTGRITTPQVACAITYTGTEGHDLIRANIHRAPIYSGQIAGTGPRYCPSIEDKVVRFADKGRHQIFLEPEGLDDPVVYPNGISTSLPRDVQAALLKTIPGLQQAVMLQPGYAIEYDFVDPRELRASLECRRLPGLFLAGQINGTTGYEEAAAQGLMAGLNAALAAGGSAPFILDRADAYIGVLIDDLVTRGTGEPYRMFTSRAEYRLSLRADNADQRLTPLGLAIGCVGRVRRAAWAAKAAALAEAREMLAAVSATPTALAAAGLQVNQDGKARSGVDLLALPEISVSRLAGIWPVLGRIRADIGDQVRIDSLYAGYLERQAADIRAFRRDEALLLPDDLDYAAVPGLSREVQQKLAAARPSSLAQAARISGVTPAALTVLLGHVRRAGSGQLQAAQG</sequence>
<dbReference type="NCBIfam" id="TIGR00136">
    <property type="entry name" value="mnmG_gidA"/>
    <property type="match status" value="1"/>
</dbReference>
<dbReference type="PROSITE" id="PS01281">
    <property type="entry name" value="GIDA_2"/>
    <property type="match status" value="1"/>
</dbReference>
<comment type="function">
    <text evidence="2 11">NAD-binding protein involved in the addition of a carboxymethylaminomethyl (cmnm) group at the wobble position (U34) of certain tRNAs, forming tRNA-cmnm(5)s(2)U34.</text>
</comment>
<dbReference type="Pfam" id="PF21680">
    <property type="entry name" value="GIDA_C_1st"/>
    <property type="match status" value="1"/>
</dbReference>
<evidence type="ECO:0000259" key="13">
    <source>
        <dbReference type="SMART" id="SM01228"/>
    </source>
</evidence>
<dbReference type="InterPro" id="IPR036188">
    <property type="entry name" value="FAD/NAD-bd_sf"/>
</dbReference>
<dbReference type="PRINTS" id="PR00411">
    <property type="entry name" value="PNDRDTASEI"/>
</dbReference>
<name>A0ABV7KUV3_9PROT</name>
<feature type="binding site" evidence="11">
    <location>
        <begin position="17"/>
        <end position="22"/>
    </location>
    <ligand>
        <name>FAD</name>
        <dbReference type="ChEBI" id="CHEBI:57692"/>
    </ligand>
</feature>
<dbReference type="HAMAP" id="MF_00129">
    <property type="entry name" value="MnmG_GidA"/>
    <property type="match status" value="1"/>
</dbReference>
<dbReference type="RefSeq" id="WP_379897974.1">
    <property type="nucleotide sequence ID" value="NZ_JBHRTR010000007.1"/>
</dbReference>
<evidence type="ECO:0000256" key="5">
    <source>
        <dbReference type="ARBA" id="ARBA00022630"/>
    </source>
</evidence>
<evidence type="ECO:0000256" key="11">
    <source>
        <dbReference type="HAMAP-Rule" id="MF_00129"/>
    </source>
</evidence>
<evidence type="ECO:0000313" key="15">
    <source>
        <dbReference type="Proteomes" id="UP001595528"/>
    </source>
</evidence>
<comment type="subcellular location">
    <subcellularLocation>
        <location evidence="11">Cytoplasm</location>
    </subcellularLocation>
</comment>
<keyword evidence="5 11" id="KW-0285">Flavoprotein</keyword>
<dbReference type="EMBL" id="JBHRTR010000007">
    <property type="protein sequence ID" value="MFC3226158.1"/>
    <property type="molecule type" value="Genomic_DNA"/>
</dbReference>
<evidence type="ECO:0000256" key="8">
    <source>
        <dbReference type="ARBA" id="ARBA00023027"/>
    </source>
</evidence>
<evidence type="ECO:0000256" key="2">
    <source>
        <dbReference type="ARBA" id="ARBA00003717"/>
    </source>
</evidence>
<keyword evidence="7 11" id="KW-0274">FAD</keyword>
<keyword evidence="6 11" id="KW-0819">tRNA processing</keyword>
<evidence type="ECO:0000256" key="3">
    <source>
        <dbReference type="ARBA" id="ARBA00007653"/>
    </source>
</evidence>
<organism evidence="14 15">
    <name type="scientific">Marinibaculum pumilum</name>
    <dbReference type="NCBI Taxonomy" id="1766165"/>
    <lineage>
        <taxon>Bacteria</taxon>
        <taxon>Pseudomonadati</taxon>
        <taxon>Pseudomonadota</taxon>
        <taxon>Alphaproteobacteria</taxon>
        <taxon>Rhodospirillales</taxon>
        <taxon>Rhodospirillaceae</taxon>
        <taxon>Marinibaculum</taxon>
    </lineage>
</organism>
<keyword evidence="11" id="KW-0963">Cytoplasm</keyword>
<comment type="caution">
    <text evidence="11">Lacks conserved residue(s) required for the propagation of feature annotation.</text>
</comment>
<dbReference type="Proteomes" id="UP001595528">
    <property type="component" value="Unassembled WGS sequence"/>
</dbReference>
<evidence type="ECO:0000256" key="9">
    <source>
        <dbReference type="ARBA" id="ARBA00025948"/>
    </source>
</evidence>
<dbReference type="InterPro" id="IPR044920">
    <property type="entry name" value="MnmG_C_subdom_sf"/>
</dbReference>
<evidence type="ECO:0000256" key="10">
    <source>
        <dbReference type="ARBA" id="ARBA00031800"/>
    </source>
</evidence>
<dbReference type="Pfam" id="PF01134">
    <property type="entry name" value="GIDA"/>
    <property type="match status" value="1"/>
</dbReference>
<proteinExistence type="inferred from homology"/>
<dbReference type="Pfam" id="PF13932">
    <property type="entry name" value="SAM_GIDA_C"/>
    <property type="match status" value="1"/>
</dbReference>
<comment type="caution">
    <text evidence="14">The sequence shown here is derived from an EMBL/GenBank/DDBJ whole genome shotgun (WGS) entry which is preliminary data.</text>
</comment>
<dbReference type="PANTHER" id="PTHR11806:SF0">
    <property type="entry name" value="PROTEIN MTO1 HOMOLOG, MITOCHONDRIAL"/>
    <property type="match status" value="1"/>
</dbReference>
<comment type="subunit">
    <text evidence="9 11">Homodimer. Heterotetramer of two MnmE and two MnmG subunits.</text>
</comment>
<dbReference type="InterPro" id="IPR004416">
    <property type="entry name" value="MnmG"/>
</dbReference>
<dbReference type="InterPro" id="IPR002218">
    <property type="entry name" value="MnmG-rel"/>
</dbReference>
<evidence type="ECO:0000256" key="6">
    <source>
        <dbReference type="ARBA" id="ARBA00022694"/>
    </source>
</evidence>
<gene>
    <name evidence="11 14" type="primary">mnmG</name>
    <name evidence="11" type="synonym">gidA</name>
    <name evidence="14" type="ORF">ACFOGJ_02900</name>
</gene>